<keyword evidence="4" id="KW-1185">Reference proteome</keyword>
<evidence type="ECO:0000256" key="2">
    <source>
        <dbReference type="SAM" id="MobiDB-lite"/>
    </source>
</evidence>
<proteinExistence type="predicted"/>
<reference evidence="3" key="1">
    <citation type="journal article" date="2023" name="Plant Biotechnol. J.">
        <title>Chromosome-level wild Hevea brasiliensis genome provides new tools for genomic-assisted breeding and valuable loci to elevate rubber yield.</title>
        <authorList>
            <person name="Cheng H."/>
            <person name="Song X."/>
            <person name="Hu Y."/>
            <person name="Wu T."/>
            <person name="Yang Q."/>
            <person name="An Z."/>
            <person name="Feng S."/>
            <person name="Deng Z."/>
            <person name="Wu W."/>
            <person name="Zeng X."/>
            <person name="Tu M."/>
            <person name="Wang X."/>
            <person name="Huang H."/>
        </authorList>
    </citation>
    <scope>NUCLEOTIDE SEQUENCE</scope>
    <source>
        <strain evidence="3">MT/VB/25A 57/8</strain>
    </source>
</reference>
<evidence type="ECO:0000256" key="1">
    <source>
        <dbReference type="SAM" id="Coils"/>
    </source>
</evidence>
<dbReference type="SUPFAM" id="SSF52087">
    <property type="entry name" value="CRAL/TRIO domain"/>
    <property type="match status" value="1"/>
</dbReference>
<keyword evidence="1" id="KW-0175">Coiled coil</keyword>
<dbReference type="Gene3D" id="3.40.525.10">
    <property type="entry name" value="CRAL-TRIO lipid binding domain"/>
    <property type="match status" value="2"/>
</dbReference>
<feature type="coiled-coil region" evidence="1">
    <location>
        <begin position="325"/>
        <end position="359"/>
    </location>
</feature>
<dbReference type="EMBL" id="JARPOI010000016">
    <property type="protein sequence ID" value="KAJ9147722.1"/>
    <property type="molecule type" value="Genomic_DNA"/>
</dbReference>
<dbReference type="PANTHER" id="PTHR45657:SF50">
    <property type="entry name" value="PHOSPHATIDYLINOSITOL_PHOSPHATIDYLCHOLINE TRANSFER PROTEIN SFH11"/>
    <property type="match status" value="1"/>
</dbReference>
<sequence length="381" mass="42689">MFKSKDTYREIVISRGGGEGEESSISKISQSATRRTKSILPLIESYWFLHSAGEDKPSSSSNSVIKSMLTCPLKIRDLLKKRSQSLQIVLEGARDPKDEQVVESFRELLFLEGLLLGKHNDYHTLLRKFEEYAEVKKCYPHGYHGVDRYDLNTLLQVTTIEKFVEYHVSEPEKTLKLRIPACSIAARRHIASAISILDVKGVGMSNFSKPARYLFMEIQKIDSNYYPEQNNLLEAIDASNLPSFLGGNCTCSEYGGCLFSDKGPWNNPEIIEILQAASATKEVYNNGENSGLDSDEAQDNGQNKGANATSATEEDLEYKETTFVEKRQAQKIQALEAALANASLKLKSLETVLEDTKKASLKSFLDCVLKELEQHIEALRI</sequence>
<dbReference type="PANTHER" id="PTHR45657">
    <property type="entry name" value="CRAL-TRIO DOMAIN-CONTAINING PROTEIN YKL091C-RELATED"/>
    <property type="match status" value="1"/>
</dbReference>
<comment type="caution">
    <text evidence="3">The sequence shown here is derived from an EMBL/GenBank/DDBJ whole genome shotgun (WGS) entry which is preliminary data.</text>
</comment>
<accession>A0ABQ9KWY0</accession>
<dbReference type="InterPro" id="IPR051026">
    <property type="entry name" value="PI/PC_transfer"/>
</dbReference>
<evidence type="ECO:0000313" key="3">
    <source>
        <dbReference type="EMBL" id="KAJ9147722.1"/>
    </source>
</evidence>
<evidence type="ECO:0008006" key="5">
    <source>
        <dbReference type="Google" id="ProtNLM"/>
    </source>
</evidence>
<dbReference type="InterPro" id="IPR036865">
    <property type="entry name" value="CRAL-TRIO_dom_sf"/>
</dbReference>
<feature type="region of interest" description="Disordered" evidence="2">
    <location>
        <begin position="285"/>
        <end position="317"/>
    </location>
</feature>
<gene>
    <name evidence="3" type="ORF">P3X46_029848</name>
</gene>
<protein>
    <recommendedName>
        <fullName evidence="5">CRAL-TRIO domain-containing protein</fullName>
    </recommendedName>
</protein>
<feature type="compositionally biased region" description="Polar residues" evidence="2">
    <location>
        <begin position="299"/>
        <end position="311"/>
    </location>
</feature>
<evidence type="ECO:0000313" key="4">
    <source>
        <dbReference type="Proteomes" id="UP001174677"/>
    </source>
</evidence>
<organism evidence="3 4">
    <name type="scientific">Hevea brasiliensis</name>
    <name type="common">Para rubber tree</name>
    <name type="synonym">Siphonia brasiliensis</name>
    <dbReference type="NCBI Taxonomy" id="3981"/>
    <lineage>
        <taxon>Eukaryota</taxon>
        <taxon>Viridiplantae</taxon>
        <taxon>Streptophyta</taxon>
        <taxon>Embryophyta</taxon>
        <taxon>Tracheophyta</taxon>
        <taxon>Spermatophyta</taxon>
        <taxon>Magnoliopsida</taxon>
        <taxon>eudicotyledons</taxon>
        <taxon>Gunneridae</taxon>
        <taxon>Pentapetalae</taxon>
        <taxon>rosids</taxon>
        <taxon>fabids</taxon>
        <taxon>Malpighiales</taxon>
        <taxon>Euphorbiaceae</taxon>
        <taxon>Crotonoideae</taxon>
        <taxon>Micrandreae</taxon>
        <taxon>Hevea</taxon>
    </lineage>
</organism>
<dbReference type="Proteomes" id="UP001174677">
    <property type="component" value="Chromosome 16"/>
</dbReference>
<name>A0ABQ9KWY0_HEVBR</name>